<comment type="similarity">
    <text evidence="1">Belongs to the CDV3 family.</text>
</comment>
<dbReference type="GO" id="GO:0005737">
    <property type="term" value="C:cytoplasm"/>
    <property type="evidence" value="ECO:0007669"/>
    <property type="project" value="TreeGrafter"/>
</dbReference>
<feature type="region of interest" description="Disordered" evidence="2">
    <location>
        <begin position="52"/>
        <end position="105"/>
    </location>
</feature>
<organism evidence="3">
    <name type="scientific">Homalodisca liturata</name>
    <dbReference type="NCBI Taxonomy" id="320908"/>
    <lineage>
        <taxon>Eukaryota</taxon>
        <taxon>Metazoa</taxon>
        <taxon>Ecdysozoa</taxon>
        <taxon>Arthropoda</taxon>
        <taxon>Hexapoda</taxon>
        <taxon>Insecta</taxon>
        <taxon>Pterygota</taxon>
        <taxon>Neoptera</taxon>
        <taxon>Paraneoptera</taxon>
        <taxon>Hemiptera</taxon>
        <taxon>Auchenorrhyncha</taxon>
        <taxon>Membracoidea</taxon>
        <taxon>Cicadellidae</taxon>
        <taxon>Cicadellinae</taxon>
        <taxon>Proconiini</taxon>
        <taxon>Homalodisca</taxon>
    </lineage>
</organism>
<proteinExistence type="inferred from homology"/>
<evidence type="ECO:0000256" key="2">
    <source>
        <dbReference type="SAM" id="MobiDB-lite"/>
    </source>
</evidence>
<feature type="compositionally biased region" description="Basic residues" evidence="2">
    <location>
        <begin position="86"/>
        <end position="100"/>
    </location>
</feature>
<gene>
    <name evidence="3" type="ORF">g.8760</name>
</gene>
<feature type="compositionally biased region" description="Basic and acidic residues" evidence="2">
    <location>
        <begin position="59"/>
        <end position="78"/>
    </location>
</feature>
<accession>A0A1B6HJZ1</accession>
<dbReference type="EMBL" id="GECU01032692">
    <property type="protein sequence ID" value="JAS75014.1"/>
    <property type="molecule type" value="Transcribed_RNA"/>
</dbReference>
<reference evidence="3" key="1">
    <citation type="submission" date="2015-11" db="EMBL/GenBank/DDBJ databases">
        <title>De novo transcriptome assembly of four potential Pierce s Disease insect vectors from Arizona vineyards.</title>
        <authorList>
            <person name="Tassone E.E."/>
        </authorList>
    </citation>
    <scope>NUCLEOTIDE SEQUENCE</scope>
</reference>
<name>A0A1B6HJZ1_9HEMI</name>
<dbReference type="PANTHER" id="PTHR16284:SF13">
    <property type="entry name" value="PROTEIN CDV3 HOMOLOG"/>
    <property type="match status" value="1"/>
</dbReference>
<dbReference type="AlphaFoldDB" id="A0A1B6HJZ1"/>
<dbReference type="InterPro" id="IPR026806">
    <property type="entry name" value="CDV3"/>
</dbReference>
<protein>
    <submittedName>
        <fullName evidence="3">Uncharacterized protein</fullName>
    </submittedName>
</protein>
<evidence type="ECO:0000313" key="3">
    <source>
        <dbReference type="EMBL" id="JAS75014.1"/>
    </source>
</evidence>
<dbReference type="PANTHER" id="PTHR16284">
    <property type="entry name" value="PROTEIN CDV3 HOMOLOG"/>
    <property type="match status" value="1"/>
</dbReference>
<evidence type="ECO:0000256" key="1">
    <source>
        <dbReference type="ARBA" id="ARBA00006062"/>
    </source>
</evidence>
<sequence length="167" mass="19357">NKNQDSEWKEFEDKKKDYTGLKIQNTTLSEQVEEIEGDVNVLEETPCPWKITAPLQDTHPGKPEEIQNKEKESVHNSPEKYVPPHLRNKHLPGTTKRQRPRTAQGLGKEAIFPSLQAASSVEGSNQWVWEQMRLGEIVNREPHYVYNNPNRNHPMANKFKALRDHVE</sequence>
<dbReference type="Pfam" id="PF15359">
    <property type="entry name" value="CDV3"/>
    <property type="match status" value="1"/>
</dbReference>
<feature type="non-terminal residue" evidence="3">
    <location>
        <position position="1"/>
    </location>
</feature>